<evidence type="ECO:0000256" key="2">
    <source>
        <dbReference type="SAM" id="MobiDB-lite"/>
    </source>
</evidence>
<dbReference type="SUPFAM" id="SSF50156">
    <property type="entry name" value="PDZ domain-like"/>
    <property type="match status" value="1"/>
</dbReference>
<dbReference type="GO" id="GO:0004252">
    <property type="term" value="F:serine-type endopeptidase activity"/>
    <property type="evidence" value="ECO:0007669"/>
    <property type="project" value="UniProtKB-UniRule"/>
</dbReference>
<dbReference type="EC" id="3.4.21.53" evidence="1"/>
<evidence type="ECO:0000256" key="3">
    <source>
        <dbReference type="SAM" id="Phobius"/>
    </source>
</evidence>
<protein>
    <recommendedName>
        <fullName evidence="1">endopeptidase La</fullName>
        <ecNumber evidence="1">3.4.21.53</ecNumber>
    </recommendedName>
</protein>
<dbReference type="Proteomes" id="UP000316612">
    <property type="component" value="Unassembled WGS sequence"/>
</dbReference>
<feature type="domain" description="Lon proteolytic" evidence="4">
    <location>
        <begin position="257"/>
        <end position="358"/>
    </location>
</feature>
<dbReference type="PANTHER" id="PTHR10046">
    <property type="entry name" value="ATP DEPENDENT LON PROTEASE FAMILY MEMBER"/>
    <property type="match status" value="1"/>
</dbReference>
<name>A0A4Y4DZE8_GLUUR</name>
<dbReference type="InterPro" id="IPR014721">
    <property type="entry name" value="Ribsml_uS5_D2-typ_fold_subgr"/>
</dbReference>
<dbReference type="AlphaFoldDB" id="A0A4Y4DZE8"/>
<dbReference type="PRINTS" id="PR00830">
    <property type="entry name" value="ENDOLAPTASE"/>
</dbReference>
<dbReference type="PROSITE" id="PS51786">
    <property type="entry name" value="LON_PROTEOLYTIC"/>
    <property type="match status" value="1"/>
</dbReference>
<evidence type="ECO:0000259" key="4">
    <source>
        <dbReference type="PROSITE" id="PS51786"/>
    </source>
</evidence>
<keyword evidence="1" id="KW-0378">Hydrolase</keyword>
<evidence type="ECO:0000256" key="1">
    <source>
        <dbReference type="PROSITE-ProRule" id="PRU01122"/>
    </source>
</evidence>
<feature type="active site" evidence="1">
    <location>
        <position position="265"/>
    </location>
</feature>
<dbReference type="InterPro" id="IPR036034">
    <property type="entry name" value="PDZ_sf"/>
</dbReference>
<keyword evidence="3" id="KW-0812">Transmembrane</keyword>
<dbReference type="InterPro" id="IPR020568">
    <property type="entry name" value="Ribosomal_Su5_D2-typ_SF"/>
</dbReference>
<comment type="caution">
    <text evidence="5">The sequence shown here is derived from an EMBL/GenBank/DDBJ whole genome shotgun (WGS) entry which is preliminary data.</text>
</comment>
<dbReference type="RefSeq" id="WP_141367146.1">
    <property type="nucleotide sequence ID" value="NZ_BAAAJL010000010.1"/>
</dbReference>
<comment type="catalytic activity">
    <reaction evidence="1">
        <text>Hydrolysis of proteins in presence of ATP.</text>
        <dbReference type="EC" id="3.4.21.53"/>
    </reaction>
</comment>
<feature type="active site" evidence="1">
    <location>
        <position position="310"/>
    </location>
</feature>
<dbReference type="InterPro" id="IPR027065">
    <property type="entry name" value="Lon_Prtase"/>
</dbReference>
<keyword evidence="3" id="KW-1133">Transmembrane helix</keyword>
<dbReference type="GO" id="GO:0004176">
    <property type="term" value="F:ATP-dependent peptidase activity"/>
    <property type="evidence" value="ECO:0007669"/>
    <property type="project" value="UniProtKB-UniRule"/>
</dbReference>
<sequence length="371" mass="38971">MHEQEPDISASGPEQAGGPSNGSASAKRTSAGLIALLLIGVMMFLPTNFVIRSPGPVLNTLGEVDGTKLITIDGAKSHASDSTLDMLTVYVQGGGSNRVSVPVVLEALFNPTKDIAPEETVIPRGVTSNEQSEQNDQQMVSSQDQAVAAALTELGYDFKTWLDVAGFATDTNKNVLRKGDRLLKFEGKDITSLEQLKTELDQRGEKTSTMTVRRKDSKGKYQQVDVKVSTTASDSGNRQLGVLLNTSHEFPIDVKFGVENIGGPSAGMMFSLAIIDRLTEGSLAGDHQVAGTGTIDQEGKVGPIGGIAQKMVAAKRSGATIFLAPAENCSEVVGRVPDGLNVIKVSTLGEARKALEGIAKGADPAAMATCE</sequence>
<dbReference type="Gene3D" id="3.30.230.10">
    <property type="match status" value="1"/>
</dbReference>
<reference evidence="5 6" key="1">
    <citation type="submission" date="2019-06" db="EMBL/GenBank/DDBJ databases">
        <title>Whole genome shotgun sequence of Glutamicibacter uratoxydans NBRC 15515.</title>
        <authorList>
            <person name="Hosoyama A."/>
            <person name="Uohara A."/>
            <person name="Ohji S."/>
            <person name="Ichikawa N."/>
        </authorList>
    </citation>
    <scope>NUCLEOTIDE SEQUENCE [LARGE SCALE GENOMIC DNA]</scope>
    <source>
        <strain evidence="5 6">NBRC 15515</strain>
    </source>
</reference>
<dbReference type="EMBL" id="BJNY01000025">
    <property type="protein sequence ID" value="GED07731.1"/>
    <property type="molecule type" value="Genomic_DNA"/>
</dbReference>
<accession>A0A4Y4DZE8</accession>
<evidence type="ECO:0000313" key="6">
    <source>
        <dbReference type="Proteomes" id="UP000316612"/>
    </source>
</evidence>
<dbReference type="OrthoDB" id="2356897at2"/>
<proteinExistence type="inferred from homology"/>
<feature type="region of interest" description="Disordered" evidence="2">
    <location>
        <begin position="1"/>
        <end position="25"/>
    </location>
</feature>
<dbReference type="Pfam" id="PF05362">
    <property type="entry name" value="Lon_C"/>
    <property type="match status" value="1"/>
</dbReference>
<dbReference type="SUPFAM" id="SSF54211">
    <property type="entry name" value="Ribosomal protein S5 domain 2-like"/>
    <property type="match status" value="1"/>
</dbReference>
<gene>
    <name evidence="5" type="ORF">AUR04nite_32630</name>
</gene>
<dbReference type="InterPro" id="IPR008269">
    <property type="entry name" value="Lon_proteolytic"/>
</dbReference>
<dbReference type="GO" id="GO:0005524">
    <property type="term" value="F:ATP binding"/>
    <property type="evidence" value="ECO:0007669"/>
    <property type="project" value="InterPro"/>
</dbReference>
<comment type="similarity">
    <text evidence="1">Belongs to the peptidase S16 family.</text>
</comment>
<keyword evidence="1" id="KW-0720">Serine protease</keyword>
<organism evidence="5 6">
    <name type="scientific">Glutamicibacter uratoxydans</name>
    <name type="common">Arthrobacter uratoxydans</name>
    <dbReference type="NCBI Taxonomy" id="43667"/>
    <lineage>
        <taxon>Bacteria</taxon>
        <taxon>Bacillati</taxon>
        <taxon>Actinomycetota</taxon>
        <taxon>Actinomycetes</taxon>
        <taxon>Micrococcales</taxon>
        <taxon>Micrococcaceae</taxon>
        <taxon>Glutamicibacter</taxon>
    </lineage>
</organism>
<keyword evidence="1" id="KW-0645">Protease</keyword>
<keyword evidence="3" id="KW-0472">Membrane</keyword>
<dbReference type="GO" id="GO:0030163">
    <property type="term" value="P:protein catabolic process"/>
    <property type="evidence" value="ECO:0007669"/>
    <property type="project" value="InterPro"/>
</dbReference>
<evidence type="ECO:0000313" key="5">
    <source>
        <dbReference type="EMBL" id="GED07731.1"/>
    </source>
</evidence>
<keyword evidence="6" id="KW-1185">Reference proteome</keyword>
<feature type="transmembrane region" description="Helical" evidence="3">
    <location>
        <begin position="31"/>
        <end position="51"/>
    </location>
</feature>
<dbReference type="GO" id="GO:0006508">
    <property type="term" value="P:proteolysis"/>
    <property type="evidence" value="ECO:0007669"/>
    <property type="project" value="UniProtKB-KW"/>
</dbReference>